<dbReference type="GO" id="GO:0031966">
    <property type="term" value="C:mitochondrial membrane"/>
    <property type="evidence" value="ECO:0007669"/>
    <property type="project" value="UniProtKB-SubCell"/>
</dbReference>
<dbReference type="PRINTS" id="PR00834">
    <property type="entry name" value="PROTEASES2C"/>
</dbReference>
<evidence type="ECO:0000256" key="16">
    <source>
        <dbReference type="ARBA" id="ARBA00023145"/>
    </source>
</evidence>
<dbReference type="GO" id="GO:0006915">
    <property type="term" value="P:apoptotic process"/>
    <property type="evidence" value="ECO:0007669"/>
    <property type="project" value="UniProtKB-KW"/>
</dbReference>
<keyword evidence="15" id="KW-0472">Membrane</keyword>
<dbReference type="InterPro" id="IPR001478">
    <property type="entry name" value="PDZ"/>
</dbReference>
<keyword evidence="12" id="KW-0809">Transit peptide</keyword>
<proteinExistence type="inferred from homology"/>
<dbReference type="KEGG" id="bgt:106059316"/>
<evidence type="ECO:0000256" key="11">
    <source>
        <dbReference type="ARBA" id="ARBA00022825"/>
    </source>
</evidence>
<gene>
    <name evidence="18" type="primary">106059316</name>
</gene>
<evidence type="ECO:0000256" key="10">
    <source>
        <dbReference type="ARBA" id="ARBA00022801"/>
    </source>
</evidence>
<dbReference type="AlphaFoldDB" id="A0A2C9JBH1"/>
<evidence type="ECO:0000256" key="4">
    <source>
        <dbReference type="ARBA" id="ARBA00010541"/>
    </source>
</evidence>
<keyword evidence="10" id="KW-0378">Hydrolase</keyword>
<dbReference type="GO" id="GO:0006508">
    <property type="term" value="P:proteolysis"/>
    <property type="evidence" value="ECO:0007669"/>
    <property type="project" value="UniProtKB-KW"/>
</dbReference>
<evidence type="ECO:0000256" key="3">
    <source>
        <dbReference type="ARBA" id="ARBA00004569"/>
    </source>
</evidence>
<keyword evidence="11" id="KW-0720">Serine protease</keyword>
<keyword evidence="7" id="KW-0645">Protease</keyword>
<evidence type="ECO:0000259" key="17">
    <source>
        <dbReference type="PROSITE" id="PS50106"/>
    </source>
</evidence>
<dbReference type="GO" id="GO:0043065">
    <property type="term" value="P:positive regulation of apoptotic process"/>
    <property type="evidence" value="ECO:0007669"/>
    <property type="project" value="UniProtKB-ARBA"/>
</dbReference>
<evidence type="ECO:0000256" key="12">
    <source>
        <dbReference type="ARBA" id="ARBA00022946"/>
    </source>
</evidence>
<accession>A0A2C9JBH1</accession>
<feature type="domain" description="PDZ" evidence="17">
    <location>
        <begin position="387"/>
        <end position="442"/>
    </location>
</feature>
<dbReference type="InterPro" id="IPR001940">
    <property type="entry name" value="Peptidase_S1C"/>
</dbReference>
<dbReference type="Gene3D" id="2.30.42.10">
    <property type="match status" value="1"/>
</dbReference>
<evidence type="ECO:0000256" key="2">
    <source>
        <dbReference type="ARBA" id="ARBA00004304"/>
    </source>
</evidence>
<dbReference type="Proteomes" id="UP000076420">
    <property type="component" value="Unassembled WGS sequence"/>
</dbReference>
<dbReference type="InterPro" id="IPR036034">
    <property type="entry name" value="PDZ_sf"/>
</dbReference>
<dbReference type="Gene3D" id="2.40.10.120">
    <property type="match status" value="1"/>
</dbReference>
<organism evidence="18 19">
    <name type="scientific">Biomphalaria glabrata</name>
    <name type="common">Bloodfluke planorb</name>
    <name type="synonym">Freshwater snail</name>
    <dbReference type="NCBI Taxonomy" id="6526"/>
    <lineage>
        <taxon>Eukaryota</taxon>
        <taxon>Metazoa</taxon>
        <taxon>Spiralia</taxon>
        <taxon>Lophotrochozoa</taxon>
        <taxon>Mollusca</taxon>
        <taxon>Gastropoda</taxon>
        <taxon>Heterobranchia</taxon>
        <taxon>Euthyneura</taxon>
        <taxon>Panpulmonata</taxon>
        <taxon>Hygrophila</taxon>
        <taxon>Lymnaeoidea</taxon>
        <taxon>Planorbidae</taxon>
        <taxon>Biomphalaria</taxon>
    </lineage>
</organism>
<reference evidence="18" key="1">
    <citation type="submission" date="2020-05" db="UniProtKB">
        <authorList>
            <consortium name="EnsemblMetazoa"/>
        </authorList>
    </citation>
    <scope>IDENTIFICATION</scope>
    <source>
        <strain evidence="18">BB02</strain>
    </source>
</reference>
<evidence type="ECO:0000256" key="6">
    <source>
        <dbReference type="ARBA" id="ARBA00016929"/>
    </source>
</evidence>
<keyword evidence="16" id="KW-0865">Zymogen</keyword>
<evidence type="ECO:0000256" key="5">
    <source>
        <dbReference type="ARBA" id="ARBA00013033"/>
    </source>
</evidence>
<protein>
    <recommendedName>
        <fullName evidence="6">Serine protease HTRA2, mitochondrial</fullName>
        <ecNumber evidence="5">3.4.21.108</ecNumber>
    </recommendedName>
</protein>
<dbReference type="SUPFAM" id="SSF50494">
    <property type="entry name" value="Trypsin-like serine proteases"/>
    <property type="match status" value="1"/>
</dbReference>
<dbReference type="GO" id="GO:0007005">
    <property type="term" value="P:mitochondrion organization"/>
    <property type="evidence" value="ECO:0007669"/>
    <property type="project" value="UniProtKB-ARBA"/>
</dbReference>
<dbReference type="EC" id="3.4.21.108" evidence="5"/>
<dbReference type="GO" id="GO:0004252">
    <property type="term" value="F:serine-type endopeptidase activity"/>
    <property type="evidence" value="ECO:0007669"/>
    <property type="project" value="InterPro"/>
</dbReference>
<dbReference type="GO" id="GO:0005758">
    <property type="term" value="C:mitochondrial intermembrane space"/>
    <property type="evidence" value="ECO:0007669"/>
    <property type="project" value="UniProtKB-SubCell"/>
</dbReference>
<keyword evidence="13" id="KW-1133">Transmembrane helix</keyword>
<dbReference type="FunFam" id="2.40.10.120:FF:000004">
    <property type="entry name" value="Serine protease HTRA2, mitochondrial"/>
    <property type="match status" value="1"/>
</dbReference>
<keyword evidence="9" id="KW-0053">Apoptosis</keyword>
<keyword evidence="8" id="KW-0812">Transmembrane</keyword>
<sequence length="454" mass="49521">MAFAFSKKIWLHKYLLLVPPIVCSYRARRCFNQSSNTSLVHSNISVLSKDLEKKGVSSSLMGLLESEHLFHKYPESKFPNVIPTSWTESLLNLREIVTYSLSQLETLILNSRSDIFPKSLFSVKAASYFSLQKNFIANIVEKAGPAVVFIEIKGRHPVSGKRVTIANGSGFIVRSNGLILTNAHVVANKSTVNVKLHDGSNYEGHVITLDPVADLATVKINTDKKLTTIPLGKSNTIRPGEFVAAMGSPLSLHKTATIGIVSSYLRGSKELGMSNSNMEYIQTDATIGLGNSGGPLVNLDGKAIGINTLKLTEGISFAIPADYALPLLEKADILISKADAVQKPNYLPNGKDSTKRRYVGFTMLPLTVPIIMELKDKYHEFPEVSEGVLIHKVVVSSPAYSAGLHAGDIIININGKKVASSADVYSILEKSETLYVTVFRGKHKQSYTVNTESI</sequence>
<dbReference type="SUPFAM" id="SSF50156">
    <property type="entry name" value="PDZ domain-like"/>
    <property type="match status" value="1"/>
</dbReference>
<name>A0A2C9JBH1_BIOGL</name>
<dbReference type="PANTHER" id="PTHR22939">
    <property type="entry name" value="SERINE PROTEASE FAMILY S1C HTRA-RELATED"/>
    <property type="match status" value="1"/>
</dbReference>
<dbReference type="OrthoDB" id="4217619at2759"/>
<dbReference type="InterPro" id="IPR009003">
    <property type="entry name" value="Peptidase_S1_PA"/>
</dbReference>
<evidence type="ECO:0000256" key="1">
    <source>
        <dbReference type="ARBA" id="ARBA00001760"/>
    </source>
</evidence>
<dbReference type="STRING" id="6526.A0A2C9JBH1"/>
<dbReference type="PANTHER" id="PTHR22939:SF129">
    <property type="entry name" value="SERINE PROTEASE HTRA2, MITOCHONDRIAL"/>
    <property type="match status" value="1"/>
</dbReference>
<keyword evidence="14" id="KW-0496">Mitochondrion</keyword>
<evidence type="ECO:0000256" key="15">
    <source>
        <dbReference type="ARBA" id="ARBA00023136"/>
    </source>
</evidence>
<comment type="subcellular location">
    <subcellularLocation>
        <location evidence="3">Mitochondrion intermembrane space</location>
    </subcellularLocation>
    <subcellularLocation>
        <location evidence="2">Mitochondrion membrane</location>
        <topology evidence="2">Single-pass membrane protein</topology>
    </subcellularLocation>
</comment>
<evidence type="ECO:0000256" key="13">
    <source>
        <dbReference type="ARBA" id="ARBA00022989"/>
    </source>
</evidence>
<dbReference type="VEuPathDB" id="VectorBase:BGLAX_042987"/>
<evidence type="ECO:0000256" key="7">
    <source>
        <dbReference type="ARBA" id="ARBA00022670"/>
    </source>
</evidence>
<evidence type="ECO:0000256" key="14">
    <source>
        <dbReference type="ARBA" id="ARBA00023128"/>
    </source>
</evidence>
<dbReference type="EnsemblMetazoa" id="BGLB000070-RB">
    <property type="protein sequence ID" value="BGLB000070-PB"/>
    <property type="gene ID" value="BGLB000070"/>
</dbReference>
<evidence type="ECO:0000256" key="9">
    <source>
        <dbReference type="ARBA" id="ARBA00022703"/>
    </source>
</evidence>
<dbReference type="Pfam" id="PF13365">
    <property type="entry name" value="Trypsin_2"/>
    <property type="match status" value="1"/>
</dbReference>
<evidence type="ECO:0000313" key="18">
    <source>
        <dbReference type="EnsemblMetazoa" id="BGLB000070-PB"/>
    </source>
</evidence>
<dbReference type="SMART" id="SM00228">
    <property type="entry name" value="PDZ"/>
    <property type="match status" value="1"/>
</dbReference>
<dbReference type="Pfam" id="PF13180">
    <property type="entry name" value="PDZ_2"/>
    <property type="match status" value="1"/>
</dbReference>
<comment type="similarity">
    <text evidence="4">Belongs to the peptidase S1C family.</text>
</comment>
<evidence type="ECO:0000256" key="8">
    <source>
        <dbReference type="ARBA" id="ARBA00022692"/>
    </source>
</evidence>
<evidence type="ECO:0000313" key="19">
    <source>
        <dbReference type="Proteomes" id="UP000076420"/>
    </source>
</evidence>
<dbReference type="PROSITE" id="PS50106">
    <property type="entry name" value="PDZ"/>
    <property type="match status" value="1"/>
</dbReference>
<dbReference type="VEuPathDB" id="VectorBase:BGLB000070"/>
<comment type="catalytic activity">
    <reaction evidence="1">
        <text>Cleavage of non-polar aliphatic amino-acids at the P1 position, with a preference for Val, Ile and Met. At the P2 and P3 positions, Arg is selected most strongly with a secondary preference for other hydrophilic residues.</text>
        <dbReference type="EC" id="3.4.21.108"/>
    </reaction>
</comment>
<dbReference type="CDD" id="cd06785">
    <property type="entry name" value="cpPDZ_HtrA-like"/>
    <property type="match status" value="1"/>
</dbReference>